<dbReference type="RefSeq" id="WP_262563002.1">
    <property type="nucleotide sequence ID" value="NZ_JAOQJF010000006.1"/>
</dbReference>
<evidence type="ECO:0000313" key="2">
    <source>
        <dbReference type="Proteomes" id="UP001652395"/>
    </source>
</evidence>
<keyword evidence="2" id="KW-1185">Reference proteome</keyword>
<gene>
    <name evidence="1" type="ORF">OCV69_04670</name>
</gene>
<dbReference type="Proteomes" id="UP001652395">
    <property type="component" value="Unassembled WGS sequence"/>
</dbReference>
<name>A0ABT2UX73_9FIRM</name>
<reference evidence="1 2" key="1">
    <citation type="journal article" date="2021" name="ISME Commun">
        <title>Automated analysis of genomic sequences facilitates high-throughput and comprehensive description of bacteria.</title>
        <authorList>
            <person name="Hitch T.C.A."/>
        </authorList>
    </citation>
    <scope>NUCLEOTIDE SEQUENCE [LARGE SCALE GENOMIC DNA]</scope>
    <source>
        <strain evidence="2">f_CCE</strain>
    </source>
</reference>
<accession>A0ABT2UX73</accession>
<proteinExistence type="predicted"/>
<comment type="caution">
    <text evidence="1">The sequence shown here is derived from an EMBL/GenBank/DDBJ whole genome shotgun (WGS) entry which is preliminary data.</text>
</comment>
<organism evidence="1 2">
    <name type="scientific">Alitiscatomonas aceti</name>
    <dbReference type="NCBI Taxonomy" id="2981724"/>
    <lineage>
        <taxon>Bacteria</taxon>
        <taxon>Bacillati</taxon>
        <taxon>Bacillota</taxon>
        <taxon>Clostridia</taxon>
        <taxon>Lachnospirales</taxon>
        <taxon>Lachnospiraceae</taxon>
        <taxon>Alitiscatomonas</taxon>
    </lineage>
</organism>
<evidence type="ECO:0000313" key="1">
    <source>
        <dbReference type="EMBL" id="MCU6799232.1"/>
    </source>
</evidence>
<protein>
    <submittedName>
        <fullName evidence="1">Uncharacterized protein</fullName>
    </submittedName>
</protein>
<sequence length="138" mass="15563">MYTIKVRMRKLGKKNQGAVEPVEFLLESRPETVKELVEGLVCLGVRQYNERKDTGQIVPWLTSKTIQEQAVTGKISFGLRGGNDADADQAVENAVQCFEDGIYRIFADDEELTELGQVLPWHDGLVFTFVRLTMLAGW</sequence>
<dbReference type="EMBL" id="JAOQJF010000006">
    <property type="protein sequence ID" value="MCU6799232.1"/>
    <property type="molecule type" value="Genomic_DNA"/>
</dbReference>